<proteinExistence type="predicted"/>
<reference evidence="1" key="1">
    <citation type="submission" date="2018-06" db="EMBL/GenBank/DDBJ databases">
        <authorList>
            <person name="Zhirakovskaya E."/>
        </authorList>
    </citation>
    <scope>NUCLEOTIDE SEQUENCE</scope>
</reference>
<evidence type="ECO:0008006" key="2">
    <source>
        <dbReference type="Google" id="ProtNLM"/>
    </source>
</evidence>
<sequence>MKTRCLMVLYIFSFTYFAAIGTILAETGKQSLFYDRTQQPGWSGSVGLLAGILSSKGSELARDGNERISSLDATPDRNNETFPAPLGHTSYTFANRTTLSFGGDILDGGGFSLSYSLADETILSLSLPLFLGSYSEVWQDPYLTGQDRIMTDVDLDAAFGLSVEYIFGSPFSISYGYSKESVENDFAGESLSARLTSADLKQLRRDNESHSTSLSMTLPLSDHVFLIPSVGFVRTDAEGSANSFTTNGADLTIIYQTDQLEVFGSVYYSDTEYRKVNPVFDTKRKNSSYGVTAGARFLNPLGWENISIDLIFINYRKNSNIHFYDMREDLLAAGLSYHY</sequence>
<dbReference type="EMBL" id="UOFX01000046">
    <property type="protein sequence ID" value="VAX09284.1"/>
    <property type="molecule type" value="Genomic_DNA"/>
</dbReference>
<dbReference type="PIRSF" id="PIRSF028696">
    <property type="entry name" value="UCP028696"/>
    <property type="match status" value="1"/>
</dbReference>
<dbReference type="Pfam" id="PF11059">
    <property type="entry name" value="DUF2860"/>
    <property type="match status" value="1"/>
</dbReference>
<accession>A0A3B1BBI1</accession>
<gene>
    <name evidence="1" type="ORF">MNBD_GAMMA26-367</name>
</gene>
<organism evidence="1">
    <name type="scientific">hydrothermal vent metagenome</name>
    <dbReference type="NCBI Taxonomy" id="652676"/>
    <lineage>
        <taxon>unclassified sequences</taxon>
        <taxon>metagenomes</taxon>
        <taxon>ecological metagenomes</taxon>
    </lineage>
</organism>
<protein>
    <recommendedName>
        <fullName evidence="2">DUF2860 domain-containing protein</fullName>
    </recommendedName>
</protein>
<dbReference type="SUPFAM" id="SSF56935">
    <property type="entry name" value="Porins"/>
    <property type="match status" value="1"/>
</dbReference>
<dbReference type="AlphaFoldDB" id="A0A3B1BBI1"/>
<name>A0A3B1BBI1_9ZZZZ</name>
<evidence type="ECO:0000313" key="1">
    <source>
        <dbReference type="EMBL" id="VAX09284.1"/>
    </source>
</evidence>
<dbReference type="InterPro" id="IPR016896">
    <property type="entry name" value="DUF2860"/>
</dbReference>